<keyword evidence="2" id="KW-0808">Transferase</keyword>
<dbReference type="InterPro" id="IPR016181">
    <property type="entry name" value="Acyl_CoA_acyltransferase"/>
</dbReference>
<protein>
    <submittedName>
        <fullName evidence="2">Acetyltransferase (GNAT) family protein</fullName>
    </submittedName>
</protein>
<proteinExistence type="predicted"/>
<dbReference type="PROSITE" id="PS51186">
    <property type="entry name" value="GNAT"/>
    <property type="match status" value="1"/>
</dbReference>
<evidence type="ECO:0000313" key="3">
    <source>
        <dbReference type="Proteomes" id="UP000198860"/>
    </source>
</evidence>
<evidence type="ECO:0000259" key="1">
    <source>
        <dbReference type="PROSITE" id="PS51186"/>
    </source>
</evidence>
<keyword evidence="3" id="KW-1185">Reference proteome</keyword>
<dbReference type="Proteomes" id="UP000198860">
    <property type="component" value="Unassembled WGS sequence"/>
</dbReference>
<dbReference type="InterPro" id="IPR052829">
    <property type="entry name" value="N-acetyltransferase_domain"/>
</dbReference>
<dbReference type="EMBL" id="FNIZ01000004">
    <property type="protein sequence ID" value="SDO34662.1"/>
    <property type="molecule type" value="Genomic_DNA"/>
</dbReference>
<feature type="domain" description="N-acetyltransferase" evidence="1">
    <location>
        <begin position="2"/>
        <end position="153"/>
    </location>
</feature>
<sequence>MTTLRRMSEEEFVQYHDFSIAAYAKEKVAAGNWTEEEALEKAKTSHEELLPDGRHTEDHFLYTILNEKDENVGALWICKQSPDKAFIYDIRVSDDYQGQGHGKKAMILAEEEARKIGVQRIGLHVFGHNTVARKLYENLSYKTTNVVMEKDLPAKNEEYTQKNP</sequence>
<evidence type="ECO:0000313" key="2">
    <source>
        <dbReference type="EMBL" id="SDO34662.1"/>
    </source>
</evidence>
<dbReference type="Gene3D" id="3.40.630.30">
    <property type="match status" value="1"/>
</dbReference>
<dbReference type="PANTHER" id="PTHR43259:SF1">
    <property type="entry name" value="N-ACETYLTRANSFERASE DOMAIN-CONTAINING PROTEIN"/>
    <property type="match status" value="1"/>
</dbReference>
<reference evidence="3" key="1">
    <citation type="submission" date="2016-10" db="EMBL/GenBank/DDBJ databases">
        <authorList>
            <person name="Varghese N."/>
            <person name="Submissions S."/>
        </authorList>
    </citation>
    <scope>NUCLEOTIDE SEQUENCE [LARGE SCALE GENOMIC DNA]</scope>
    <source>
        <strain evidence="3">CGMCC 1.3703</strain>
    </source>
</reference>
<dbReference type="SUPFAM" id="SSF55729">
    <property type="entry name" value="Acyl-CoA N-acyltransferases (Nat)"/>
    <property type="match status" value="1"/>
</dbReference>
<organism evidence="2 3">
    <name type="scientific">Halobacillus aidingensis</name>
    <dbReference type="NCBI Taxonomy" id="240303"/>
    <lineage>
        <taxon>Bacteria</taxon>
        <taxon>Bacillati</taxon>
        <taxon>Bacillota</taxon>
        <taxon>Bacilli</taxon>
        <taxon>Bacillales</taxon>
        <taxon>Bacillaceae</taxon>
        <taxon>Halobacillus</taxon>
    </lineage>
</organism>
<dbReference type="RefSeq" id="WP_089651591.1">
    <property type="nucleotide sequence ID" value="NZ_FNIZ01000004.1"/>
</dbReference>
<dbReference type="OrthoDB" id="65897at2"/>
<accession>A0A1H0ITH1</accession>
<dbReference type="STRING" id="240303.SAMN05421677_104181"/>
<dbReference type="InterPro" id="IPR000182">
    <property type="entry name" value="GNAT_dom"/>
</dbReference>
<dbReference type="PANTHER" id="PTHR43259">
    <property type="entry name" value="SPT10P"/>
    <property type="match status" value="1"/>
</dbReference>
<dbReference type="GO" id="GO:0016747">
    <property type="term" value="F:acyltransferase activity, transferring groups other than amino-acyl groups"/>
    <property type="evidence" value="ECO:0007669"/>
    <property type="project" value="InterPro"/>
</dbReference>
<dbReference type="Pfam" id="PF00583">
    <property type="entry name" value="Acetyltransf_1"/>
    <property type="match status" value="1"/>
</dbReference>
<gene>
    <name evidence="2" type="ORF">SAMN05421677_104181</name>
</gene>
<name>A0A1H0ITH1_HALAD</name>
<dbReference type="CDD" id="cd04301">
    <property type="entry name" value="NAT_SF"/>
    <property type="match status" value="1"/>
</dbReference>
<dbReference type="AlphaFoldDB" id="A0A1H0ITH1"/>